<dbReference type="KEGG" id="uli:ETAA1_01090"/>
<evidence type="ECO:0000313" key="11">
    <source>
        <dbReference type="Proteomes" id="UP000319576"/>
    </source>
</evidence>
<dbReference type="GO" id="GO:0015556">
    <property type="term" value="F:C4-dicarboxylate transmembrane transporter activity"/>
    <property type="evidence" value="ECO:0007669"/>
    <property type="project" value="InterPro"/>
</dbReference>
<evidence type="ECO:0000256" key="8">
    <source>
        <dbReference type="SAM" id="MobiDB-lite"/>
    </source>
</evidence>
<evidence type="ECO:0000256" key="5">
    <source>
        <dbReference type="ARBA" id="ARBA00022692"/>
    </source>
</evidence>
<feature type="transmembrane region" description="Helical" evidence="9">
    <location>
        <begin position="446"/>
        <end position="464"/>
    </location>
</feature>
<dbReference type="EMBL" id="CP036273">
    <property type="protein sequence ID" value="QDU18226.1"/>
    <property type="molecule type" value="Genomic_DNA"/>
</dbReference>
<feature type="transmembrane region" description="Helical" evidence="9">
    <location>
        <begin position="100"/>
        <end position="120"/>
    </location>
</feature>
<comment type="similarity">
    <text evidence="2">Belongs to the DcuC/DcuD transporter (TC 2.A.61) family.</text>
</comment>
<evidence type="ECO:0000256" key="4">
    <source>
        <dbReference type="ARBA" id="ARBA00022475"/>
    </source>
</evidence>
<dbReference type="GO" id="GO:0005886">
    <property type="term" value="C:plasma membrane"/>
    <property type="evidence" value="ECO:0007669"/>
    <property type="project" value="UniProtKB-SubCell"/>
</dbReference>
<keyword evidence="4" id="KW-1003">Cell membrane</keyword>
<evidence type="ECO:0000313" key="10">
    <source>
        <dbReference type="EMBL" id="QDU18226.1"/>
    </source>
</evidence>
<feature type="transmembrane region" description="Helical" evidence="9">
    <location>
        <begin position="356"/>
        <end position="378"/>
    </location>
</feature>
<keyword evidence="11" id="KW-1185">Reference proteome</keyword>
<dbReference type="PANTHER" id="PTHR42002">
    <property type="entry name" value="ANAEROBIC C4-DICARBOXYLATE TRANSPORTER DCUC-RELATED"/>
    <property type="match status" value="1"/>
</dbReference>
<dbReference type="RefSeq" id="WP_145233358.1">
    <property type="nucleotide sequence ID" value="NZ_CP036273.1"/>
</dbReference>
<reference evidence="10 11" key="1">
    <citation type="submission" date="2019-02" db="EMBL/GenBank/DDBJ databases">
        <title>Deep-cultivation of Planctomycetes and their phenomic and genomic characterization uncovers novel biology.</title>
        <authorList>
            <person name="Wiegand S."/>
            <person name="Jogler M."/>
            <person name="Boedeker C."/>
            <person name="Pinto D."/>
            <person name="Vollmers J."/>
            <person name="Rivas-Marin E."/>
            <person name="Kohn T."/>
            <person name="Peeters S.H."/>
            <person name="Heuer A."/>
            <person name="Rast P."/>
            <person name="Oberbeckmann S."/>
            <person name="Bunk B."/>
            <person name="Jeske O."/>
            <person name="Meyerdierks A."/>
            <person name="Storesund J.E."/>
            <person name="Kallscheuer N."/>
            <person name="Luecker S."/>
            <person name="Lage O.M."/>
            <person name="Pohl T."/>
            <person name="Merkel B.J."/>
            <person name="Hornburger P."/>
            <person name="Mueller R.-W."/>
            <person name="Bruemmer F."/>
            <person name="Labrenz M."/>
            <person name="Spormann A.M."/>
            <person name="Op den Camp H."/>
            <person name="Overmann J."/>
            <person name="Amann R."/>
            <person name="Jetten M.S.M."/>
            <person name="Mascher T."/>
            <person name="Medema M.H."/>
            <person name="Devos D.P."/>
            <person name="Kaster A.-K."/>
            <person name="Ovreas L."/>
            <person name="Rohde M."/>
            <person name="Galperin M.Y."/>
            <person name="Jogler C."/>
        </authorList>
    </citation>
    <scope>NUCLEOTIDE SEQUENCE [LARGE SCALE GENOMIC DNA]</scope>
    <source>
        <strain evidence="10 11">ETA_A1</strain>
    </source>
</reference>
<gene>
    <name evidence="10" type="primary">dcuD</name>
    <name evidence="10" type="ORF">ETAA1_01090</name>
</gene>
<organism evidence="10 11">
    <name type="scientific">Urbifossiella limnaea</name>
    <dbReference type="NCBI Taxonomy" id="2528023"/>
    <lineage>
        <taxon>Bacteria</taxon>
        <taxon>Pseudomonadati</taxon>
        <taxon>Planctomycetota</taxon>
        <taxon>Planctomycetia</taxon>
        <taxon>Gemmatales</taxon>
        <taxon>Gemmataceae</taxon>
        <taxon>Urbifossiella</taxon>
    </lineage>
</organism>
<dbReference type="NCBIfam" id="NF037994">
    <property type="entry name" value="DcuC_1"/>
    <property type="match status" value="1"/>
</dbReference>
<feature type="transmembrane region" description="Helical" evidence="9">
    <location>
        <begin position="132"/>
        <end position="155"/>
    </location>
</feature>
<sequence>MGLSELAAVLAVVGAVVLVVRGWDVRLVLLAAALLTATASDAVGGRLAALPTVVLNFLATFSNEKFVVPICTAMGFAYVLRHTGCERHLVLLLTAPLRRVRWLLVPGVVLVGFLVNIPVISQTSTAVCLGPVIVPLMRAAGYSFATIGACLLLGASVGGELLNPGAPELLTVASFTNVTTPEQVSRYLPGPVFVQLAVALAVIWVLSAWWEKASGPRERAVPEHASGAPEQPADAGRSPGERVNFLKAAVPLVPLVLLFLAGPPLHALDVPDAWVAPLKAGKRDDGLYSTRLIGLAMLVGVLVAMAVTPGRARDCVKQFFDGAGYGFANIVSLIVTATCFGKAIEGAGLAALLGKLIAAAPGLLEPLAAFVPLAFGAVSGSGMASTQSLYGFFYQPALDHGHDPTAVGALVGVGSAAGRTMSPVSAVTLMCATLTFTSPFVLAKRVALPLLAGTAAVVALRMAGVV</sequence>
<dbReference type="Proteomes" id="UP000319576">
    <property type="component" value="Chromosome"/>
</dbReference>
<dbReference type="InterPro" id="IPR004669">
    <property type="entry name" value="C4_dicarb_anaerob_car"/>
</dbReference>
<proteinExistence type="inferred from homology"/>
<dbReference type="OrthoDB" id="1675518at2"/>
<feature type="transmembrane region" description="Helical" evidence="9">
    <location>
        <begin position="288"/>
        <end position="307"/>
    </location>
</feature>
<name>A0A517XL86_9BACT</name>
<feature type="transmembrane region" description="Helical" evidence="9">
    <location>
        <begin position="245"/>
        <end position="268"/>
    </location>
</feature>
<comment type="subcellular location">
    <subcellularLocation>
        <location evidence="1">Cell membrane</location>
        <topology evidence="1">Multi-pass membrane protein</topology>
    </subcellularLocation>
</comment>
<feature type="transmembrane region" description="Helical" evidence="9">
    <location>
        <begin position="192"/>
        <end position="210"/>
    </location>
</feature>
<dbReference type="InterPro" id="IPR018385">
    <property type="entry name" value="C4_dicarb_anaerob_car-like"/>
</dbReference>
<evidence type="ECO:0000256" key="3">
    <source>
        <dbReference type="ARBA" id="ARBA00022448"/>
    </source>
</evidence>
<feature type="transmembrane region" description="Helical" evidence="9">
    <location>
        <begin position="319"/>
        <end position="344"/>
    </location>
</feature>
<keyword evidence="5 9" id="KW-0812">Transmembrane</keyword>
<dbReference type="PANTHER" id="PTHR42002:SF2">
    <property type="entry name" value="ANAEROBIC C4-DICARBOXYLATE TRANSPORTER DCUC-RELATED"/>
    <property type="match status" value="1"/>
</dbReference>
<accession>A0A517XL86</accession>
<evidence type="ECO:0000256" key="7">
    <source>
        <dbReference type="ARBA" id="ARBA00023136"/>
    </source>
</evidence>
<evidence type="ECO:0000256" key="2">
    <source>
        <dbReference type="ARBA" id="ARBA00005275"/>
    </source>
</evidence>
<evidence type="ECO:0000256" key="6">
    <source>
        <dbReference type="ARBA" id="ARBA00022989"/>
    </source>
</evidence>
<keyword evidence="3" id="KW-0813">Transport</keyword>
<dbReference type="Pfam" id="PF03606">
    <property type="entry name" value="DcuC"/>
    <property type="match status" value="1"/>
</dbReference>
<evidence type="ECO:0000256" key="9">
    <source>
        <dbReference type="SAM" id="Phobius"/>
    </source>
</evidence>
<protein>
    <submittedName>
        <fullName evidence="10">Cryptic C4-dicarboxylate transporter DcuD</fullName>
    </submittedName>
</protein>
<keyword evidence="6 9" id="KW-1133">Transmembrane helix</keyword>
<evidence type="ECO:0000256" key="1">
    <source>
        <dbReference type="ARBA" id="ARBA00004651"/>
    </source>
</evidence>
<dbReference type="AlphaFoldDB" id="A0A517XL86"/>
<feature type="region of interest" description="Disordered" evidence="8">
    <location>
        <begin position="220"/>
        <end position="239"/>
    </location>
</feature>
<keyword evidence="7 9" id="KW-0472">Membrane</keyword>